<comment type="subcellular location">
    <subcellularLocation>
        <location evidence="1 9">Cell membrane</location>
        <topology evidence="1 9">Single-pass membrane protein</topology>
    </subcellularLocation>
</comment>
<feature type="transmembrane region" description="Helical" evidence="9">
    <location>
        <begin position="6"/>
        <end position="22"/>
    </location>
</feature>
<dbReference type="HAMAP" id="MF_00236">
    <property type="entry name" value="TatA_E"/>
    <property type="match status" value="1"/>
</dbReference>
<dbReference type="Pfam" id="PF02416">
    <property type="entry name" value="TatA_B_E"/>
    <property type="match status" value="1"/>
</dbReference>
<evidence type="ECO:0000256" key="1">
    <source>
        <dbReference type="ARBA" id="ARBA00004162"/>
    </source>
</evidence>
<evidence type="ECO:0000256" key="9">
    <source>
        <dbReference type="HAMAP-Rule" id="MF_00236"/>
    </source>
</evidence>
<keyword evidence="7 9" id="KW-0811">Translocation</keyword>
<dbReference type="Gene3D" id="1.20.5.3310">
    <property type="match status" value="1"/>
</dbReference>
<evidence type="ECO:0000313" key="12">
    <source>
        <dbReference type="Proteomes" id="UP000231638"/>
    </source>
</evidence>
<name>A0A2D3WG49_9BACT</name>
<comment type="similarity">
    <text evidence="9">Belongs to the TatA/E family.</text>
</comment>
<comment type="subunit">
    <text evidence="9">Forms a complex with TatC.</text>
</comment>
<keyword evidence="6 9" id="KW-1133">Transmembrane helix</keyword>
<dbReference type="NCBIfam" id="TIGR01411">
    <property type="entry name" value="tatAE"/>
    <property type="match status" value="1"/>
</dbReference>
<keyword evidence="3 9" id="KW-1003">Cell membrane</keyword>
<dbReference type="Proteomes" id="UP000231638">
    <property type="component" value="Unassembled WGS sequence"/>
</dbReference>
<evidence type="ECO:0000256" key="10">
    <source>
        <dbReference type="SAM" id="MobiDB-lite"/>
    </source>
</evidence>
<reference evidence="11 12" key="1">
    <citation type="journal article" date="2017" name="Front. Microbiol.">
        <title>Comparative Genomic Analysis of the Class Epsilonproteobacteria and Proposed Reclassification to Epsilonbacteraeota (phyl. nov.).</title>
        <authorList>
            <person name="Waite D.W."/>
            <person name="Vanwonterghem I."/>
            <person name="Rinke C."/>
            <person name="Parks D.H."/>
            <person name="Zhang Y."/>
            <person name="Takai K."/>
            <person name="Sievert S.M."/>
            <person name="Simon J."/>
            <person name="Campbell B.J."/>
            <person name="Hanson T.E."/>
            <person name="Woyke T."/>
            <person name="Klotz M.G."/>
            <person name="Hugenholtz P."/>
        </authorList>
    </citation>
    <scope>NUCLEOTIDE SEQUENCE [LARGE SCALE GENOMIC DNA]</scope>
    <source>
        <strain evidence="11">UBA11420</strain>
    </source>
</reference>
<keyword evidence="4 9" id="KW-0812">Transmembrane</keyword>
<feature type="region of interest" description="Disordered" evidence="10">
    <location>
        <begin position="46"/>
        <end position="74"/>
    </location>
</feature>
<dbReference type="GO" id="GO:0033281">
    <property type="term" value="C:TAT protein transport complex"/>
    <property type="evidence" value="ECO:0007669"/>
    <property type="project" value="UniProtKB-UniRule"/>
</dbReference>
<dbReference type="GO" id="GO:0008320">
    <property type="term" value="F:protein transmembrane transporter activity"/>
    <property type="evidence" value="ECO:0007669"/>
    <property type="project" value="UniProtKB-UniRule"/>
</dbReference>
<proteinExistence type="inferred from homology"/>
<organism evidence="11 12">
    <name type="scientific">Sulfurospirillum cavolei</name>
    <dbReference type="NCBI Taxonomy" id="366522"/>
    <lineage>
        <taxon>Bacteria</taxon>
        <taxon>Pseudomonadati</taxon>
        <taxon>Campylobacterota</taxon>
        <taxon>Epsilonproteobacteria</taxon>
        <taxon>Campylobacterales</taxon>
        <taxon>Sulfurospirillaceae</taxon>
        <taxon>Sulfurospirillum</taxon>
    </lineage>
</organism>
<dbReference type="RefSeq" id="WP_039672199.1">
    <property type="nucleotide sequence ID" value="NZ_AP014724.1"/>
</dbReference>
<dbReference type="GO" id="GO:0043953">
    <property type="term" value="P:protein transport by the Tat complex"/>
    <property type="evidence" value="ECO:0007669"/>
    <property type="project" value="UniProtKB-UniRule"/>
</dbReference>
<dbReference type="InterPro" id="IPR006312">
    <property type="entry name" value="TatA/E"/>
</dbReference>
<comment type="function">
    <text evidence="9">Part of the twin-arginine translocation (Tat) system that transports large folded proteins containing a characteristic twin-arginine motif in their signal peptide across membranes. TatA could form the protein-conducting channel of the Tat system.</text>
</comment>
<evidence type="ECO:0000256" key="2">
    <source>
        <dbReference type="ARBA" id="ARBA00022448"/>
    </source>
</evidence>
<evidence type="ECO:0000256" key="3">
    <source>
        <dbReference type="ARBA" id="ARBA00022475"/>
    </source>
</evidence>
<evidence type="ECO:0000256" key="4">
    <source>
        <dbReference type="ARBA" id="ARBA00022692"/>
    </source>
</evidence>
<dbReference type="AlphaFoldDB" id="A0A2D3WG49"/>
<dbReference type="EMBL" id="DLUG01000182">
    <property type="protein sequence ID" value="DAB36049.1"/>
    <property type="molecule type" value="Genomic_DNA"/>
</dbReference>
<keyword evidence="2 9" id="KW-0813">Transport</keyword>
<protein>
    <recommendedName>
        <fullName evidence="9">Sec-independent protein translocase protein TatA</fullName>
    </recommendedName>
</protein>
<sequence>MGTFSISHWLVILLIIVLLFGAKKIPDLAKGVGQGIKNFKKAIKEEETPTIENMETKNDTTATTTPPHEEKKSN</sequence>
<dbReference type="InterPro" id="IPR003369">
    <property type="entry name" value="TatA/B/E"/>
</dbReference>
<dbReference type="STRING" id="366522.GCA_001548055_02280"/>
<evidence type="ECO:0000256" key="7">
    <source>
        <dbReference type="ARBA" id="ARBA00023010"/>
    </source>
</evidence>
<keyword evidence="8 9" id="KW-0472">Membrane</keyword>
<keyword evidence="5 9" id="KW-0653">Protein transport</keyword>
<evidence type="ECO:0000313" key="11">
    <source>
        <dbReference type="EMBL" id="DAB36049.1"/>
    </source>
</evidence>
<dbReference type="PANTHER" id="PTHR42982:SF1">
    <property type="entry name" value="SEC-INDEPENDENT PROTEIN TRANSLOCASE PROTEIN TATA"/>
    <property type="match status" value="1"/>
</dbReference>
<evidence type="ECO:0000256" key="6">
    <source>
        <dbReference type="ARBA" id="ARBA00022989"/>
    </source>
</evidence>
<evidence type="ECO:0000256" key="8">
    <source>
        <dbReference type="ARBA" id="ARBA00023136"/>
    </source>
</evidence>
<comment type="caution">
    <text evidence="11">The sequence shown here is derived from an EMBL/GenBank/DDBJ whole genome shotgun (WGS) entry which is preliminary data.</text>
</comment>
<evidence type="ECO:0000256" key="5">
    <source>
        <dbReference type="ARBA" id="ARBA00022927"/>
    </source>
</evidence>
<accession>A0A2D3WG49</accession>
<dbReference type="PANTHER" id="PTHR42982">
    <property type="entry name" value="SEC-INDEPENDENT PROTEIN TRANSLOCASE PROTEIN TATA"/>
    <property type="match status" value="1"/>
</dbReference>
<gene>
    <name evidence="9" type="primary">tatA</name>
    <name evidence="11" type="ORF">CFH80_06915</name>
</gene>